<evidence type="ECO:0000313" key="4">
    <source>
        <dbReference type="Proteomes" id="UP000475325"/>
    </source>
</evidence>
<gene>
    <name evidence="3" type="ORF">TWF102_000104</name>
</gene>
<feature type="domain" description="DUF7102" evidence="1">
    <location>
        <begin position="673"/>
        <end position="851"/>
    </location>
</feature>
<evidence type="ECO:0000313" key="3">
    <source>
        <dbReference type="EMBL" id="KAF3113444.1"/>
    </source>
</evidence>
<dbReference type="InterPro" id="IPR055528">
    <property type="entry name" value="DUF7102"/>
</dbReference>
<evidence type="ECO:0000259" key="2">
    <source>
        <dbReference type="Pfam" id="PF23395"/>
    </source>
</evidence>
<reference evidence="3 4" key="1">
    <citation type="submission" date="2019-06" db="EMBL/GenBank/DDBJ databases">
        <authorList>
            <person name="Palmer J.M."/>
        </authorList>
    </citation>
    <scope>NUCLEOTIDE SEQUENCE [LARGE SCALE GENOMIC DNA]</scope>
    <source>
        <strain evidence="3 4">TWF102</strain>
    </source>
</reference>
<name>A0A7C8JLV3_ORBOL</name>
<dbReference type="Pfam" id="PF23394">
    <property type="entry name" value="DUF7102"/>
    <property type="match status" value="1"/>
</dbReference>
<evidence type="ECO:0000259" key="1">
    <source>
        <dbReference type="Pfam" id="PF23394"/>
    </source>
</evidence>
<dbReference type="Proteomes" id="UP000475325">
    <property type="component" value="Unassembled WGS sequence"/>
</dbReference>
<sequence>MFVRTSCVDAPSPAYADTASNLQLNRSPTIACLGSSPHHITPSIHQSVLSLPVLTLILNLILPMMHDESLLLYARAYDLVEDHTSISPLSFICLPYDTEEEAGDDVDLITNFLENLPFRTTSVHSTTNERLEAVKDVSLLLAMTISLRVYTENPGNGYQKSDDLYLDEPLLRYEARLSANTINQRLNLTRLPLKGVVPSKEDDDGELQFPYWAWERRNEIAADLAGERMAVDRKVLEFLRKTVKNPDAEKKPTGDCEDVCYDVSTVSAISILHRSAGILFGVTELTRLEQLEPLNLETGDKLPSIPTFEKGTLMNESLDEDIEAVQLSRFIQLPPPISSSPIRPPPKELHVETPLTPPLTSPNKHITVLDKTVGTDIPSELCGPPKKVKFSDIVEEFLIPPSLDPSEGGYDDEVTPSDYLTHSAMAQFSLEVMEPGAQFFLMQLQQEQLEDSTKSEQEPKDGLRVELPIVSWKRPTPPWISGGIHDDDLVGAIDKEVMVNWEYRKSLDIAGLCWTIGNTTVSQPGVTETIFPETEEELWKGIEDVFPVLPLDTVIEDEDESFWDDGQEQDENLECAKIQPKMDLDSLIERRRLKRLTANHKNVAVPLLDPRSNLSSFLSLQNRSTEPHPSTIIHSSSAAPSPIPSAISCSQTDPSTVQPSIQVSSLPSDPSSTFIIAASFLANRTLYKAIRSFCPNSKFIERDFEQLSPARIFGKQDQVPEEYAIEADIIVSPLTGITLTDLQTIRRRPLPTNLSTRSGDSFPKTCEEIRARISELSRRYQNLVVGISIDFGGTGVESVELSTTDCAILAAFIGFCEGIGNIEVTIVPGSGKSGAQELGKWVVRTMDFHSAPWKNAGLEVDITEKETMWEAFLRNSGMNSYAAQAVLTKLQESECGLVDFVTIEKESRRVIFEQFVGRKSLERFEEVSDARWQYS</sequence>
<protein>
    <submittedName>
        <fullName evidence="3">Uncharacterized protein</fullName>
    </submittedName>
</protein>
<accession>A0A7C8JLV3</accession>
<comment type="caution">
    <text evidence="3">The sequence shown here is derived from an EMBL/GenBank/DDBJ whole genome shotgun (WGS) entry which is preliminary data.</text>
</comment>
<dbReference type="EMBL" id="WIQW01000001">
    <property type="protein sequence ID" value="KAF3113444.1"/>
    <property type="molecule type" value="Genomic_DNA"/>
</dbReference>
<dbReference type="AlphaFoldDB" id="A0A7C8JLV3"/>
<organism evidence="3 4">
    <name type="scientific">Orbilia oligospora</name>
    <name type="common">Nematode-trapping fungus</name>
    <name type="synonym">Arthrobotrys oligospora</name>
    <dbReference type="NCBI Taxonomy" id="2813651"/>
    <lineage>
        <taxon>Eukaryota</taxon>
        <taxon>Fungi</taxon>
        <taxon>Dikarya</taxon>
        <taxon>Ascomycota</taxon>
        <taxon>Pezizomycotina</taxon>
        <taxon>Orbiliomycetes</taxon>
        <taxon>Orbiliales</taxon>
        <taxon>Orbiliaceae</taxon>
        <taxon>Orbilia</taxon>
    </lineage>
</organism>
<proteinExistence type="predicted"/>
<dbReference type="InterPro" id="IPR057559">
    <property type="entry name" value="SAM_6"/>
</dbReference>
<dbReference type="Pfam" id="PF23395">
    <property type="entry name" value="SAM_6"/>
    <property type="match status" value="1"/>
</dbReference>
<feature type="domain" description="SAM-like" evidence="2">
    <location>
        <begin position="864"/>
        <end position="927"/>
    </location>
</feature>